<organism evidence="1 2">
    <name type="scientific">Panagrolaimus sp. JU765</name>
    <dbReference type="NCBI Taxonomy" id="591449"/>
    <lineage>
        <taxon>Eukaryota</taxon>
        <taxon>Metazoa</taxon>
        <taxon>Ecdysozoa</taxon>
        <taxon>Nematoda</taxon>
        <taxon>Chromadorea</taxon>
        <taxon>Rhabditida</taxon>
        <taxon>Tylenchina</taxon>
        <taxon>Panagrolaimomorpha</taxon>
        <taxon>Panagrolaimoidea</taxon>
        <taxon>Panagrolaimidae</taxon>
        <taxon>Panagrolaimus</taxon>
    </lineage>
</organism>
<dbReference type="WBParaSite" id="JU765_v2.g10168.t1">
    <property type="protein sequence ID" value="JU765_v2.g10168.t1"/>
    <property type="gene ID" value="JU765_v2.g10168"/>
</dbReference>
<dbReference type="Proteomes" id="UP000887576">
    <property type="component" value="Unplaced"/>
</dbReference>
<sequence length="364" mass="41856">MEFRSLLRPRFVSVLQYFRTKSNQSSSTDWQTVTLKNGVVASWHPHKEFPYQYTRPIDLVALENQRQEEEKLRKIDPEEARFKDKNYGPTGPDNLTLRRIFHANKTEFTTRTREDRLYQTAAPIPPLWLGRQKFLSGLAVQEKLFQYMNSKKHSGIVHEHYLCLFEHFPTYTVGLRGHLYSKEEEQELISKGAEFHRIKRGGMITFHGPGQLVAYPIFDLRNMRLKNTTSATSFVGVKAFVDSIEEILIRLLTTDFQIENVGRTSDTGVWIDGNRKIAAIGIQVRHGITSHGLALNCNTDLSWFDNIVPCGLAGKTVTSISNELKQNVSIDEVIHPFCKQFEEIFDCQVNLCQEMPQLDNDSVC</sequence>
<reference evidence="2" key="1">
    <citation type="submission" date="2022-11" db="UniProtKB">
        <authorList>
            <consortium name="WormBaseParasite"/>
        </authorList>
    </citation>
    <scope>IDENTIFICATION</scope>
</reference>
<protein>
    <submittedName>
        <fullName evidence="2">Large ribosomal subunit protein mL42</fullName>
    </submittedName>
</protein>
<name>A0AC34PUT4_9BILA</name>
<evidence type="ECO:0000313" key="2">
    <source>
        <dbReference type="WBParaSite" id="JU765_v2.g10168.t1"/>
    </source>
</evidence>
<accession>A0AC34PUT4</accession>
<evidence type="ECO:0000313" key="1">
    <source>
        <dbReference type="Proteomes" id="UP000887576"/>
    </source>
</evidence>
<proteinExistence type="predicted"/>